<protein>
    <submittedName>
        <fullName evidence="1">Topology modulation protein</fullName>
    </submittedName>
</protein>
<dbReference type="HOGENOM" id="CLU_092618_0_1_0"/>
<dbReference type="InParanoid" id="A9B474"/>
<dbReference type="SUPFAM" id="SSF52540">
    <property type="entry name" value="P-loop containing nucleoside triphosphate hydrolases"/>
    <property type="match status" value="1"/>
</dbReference>
<keyword evidence="2" id="KW-1185">Reference proteome</keyword>
<reference evidence="1 2" key="1">
    <citation type="journal article" date="2011" name="Stand. Genomic Sci.">
        <title>Complete genome sequence of the filamentous gliding predatory bacterium Herpetosiphon aurantiacus type strain (114-95(T)).</title>
        <authorList>
            <person name="Kiss H."/>
            <person name="Nett M."/>
            <person name="Domin N."/>
            <person name="Martin K."/>
            <person name="Maresca J.A."/>
            <person name="Copeland A."/>
            <person name="Lapidus A."/>
            <person name="Lucas S."/>
            <person name="Berry K.W."/>
            <person name="Glavina Del Rio T."/>
            <person name="Dalin E."/>
            <person name="Tice H."/>
            <person name="Pitluck S."/>
            <person name="Richardson P."/>
            <person name="Bruce D."/>
            <person name="Goodwin L."/>
            <person name="Han C."/>
            <person name="Detter J.C."/>
            <person name="Schmutz J."/>
            <person name="Brettin T."/>
            <person name="Land M."/>
            <person name="Hauser L."/>
            <person name="Kyrpides N.C."/>
            <person name="Ivanova N."/>
            <person name="Goker M."/>
            <person name="Woyke T."/>
            <person name="Klenk H.P."/>
            <person name="Bryant D.A."/>
        </authorList>
    </citation>
    <scope>NUCLEOTIDE SEQUENCE [LARGE SCALE GENOMIC DNA]</scope>
    <source>
        <strain evidence="2">ATCC 23779 / DSM 785 / 114-95</strain>
    </source>
</reference>
<dbReference type="eggNOG" id="COG0563">
    <property type="taxonomic scope" value="Bacteria"/>
</dbReference>
<dbReference type="Proteomes" id="UP000000787">
    <property type="component" value="Chromosome"/>
</dbReference>
<dbReference type="PANTHER" id="PTHR37816:SF3">
    <property type="entry name" value="MODULATES DNA TOPOLOGY"/>
    <property type="match status" value="1"/>
</dbReference>
<evidence type="ECO:0000313" key="1">
    <source>
        <dbReference type="EMBL" id="ABX07607.1"/>
    </source>
</evidence>
<dbReference type="STRING" id="316274.Haur_4977"/>
<dbReference type="KEGG" id="hau:Haur_4977"/>
<dbReference type="InterPro" id="IPR052922">
    <property type="entry name" value="Cytidylate_Kinase-2"/>
</dbReference>
<dbReference type="AlphaFoldDB" id="A9B474"/>
<sequence>MKAIRRVLIFGSMGSGKSTLTKRLGAVLKLPVIHLDSHFWRPNWVEPDRETWRAQQRELVQASEWIMDGNYSATLDERWPYADTIIFVDQPRLLCLWRVVKRRIMYHGRSRPDLAPDCPEKLDRVAFEFVWTYPKARRPKVLKRLAEAKTTKLVFHLRGDAAIEQFLVDLSQIAA</sequence>
<gene>
    <name evidence="1" type="ordered locus">Haur_4977</name>
</gene>
<dbReference type="EMBL" id="CP000875">
    <property type="protein sequence ID" value="ABX07607.1"/>
    <property type="molecule type" value="Genomic_DNA"/>
</dbReference>
<dbReference type="Gene3D" id="3.40.50.300">
    <property type="entry name" value="P-loop containing nucleotide triphosphate hydrolases"/>
    <property type="match status" value="1"/>
</dbReference>
<accession>A9B474</accession>
<organism evidence="1 2">
    <name type="scientific">Herpetosiphon aurantiacus (strain ATCC 23779 / DSM 785 / 114-95)</name>
    <dbReference type="NCBI Taxonomy" id="316274"/>
    <lineage>
        <taxon>Bacteria</taxon>
        <taxon>Bacillati</taxon>
        <taxon>Chloroflexota</taxon>
        <taxon>Chloroflexia</taxon>
        <taxon>Herpetosiphonales</taxon>
        <taxon>Herpetosiphonaceae</taxon>
        <taxon>Herpetosiphon</taxon>
    </lineage>
</organism>
<evidence type="ECO:0000313" key="2">
    <source>
        <dbReference type="Proteomes" id="UP000000787"/>
    </source>
</evidence>
<proteinExistence type="predicted"/>
<name>A9B474_HERA2</name>
<dbReference type="BioCyc" id="HAUR316274:GHYA-5040-MONOMER"/>
<dbReference type="PANTHER" id="PTHR37816">
    <property type="entry name" value="YALI0E33011P"/>
    <property type="match status" value="1"/>
</dbReference>
<dbReference type="InterPro" id="IPR027417">
    <property type="entry name" value="P-loop_NTPase"/>
</dbReference>